<accession>A0AAD5MC60</accession>
<sequence length="76" mass="8550">MNASVSFIDLPDSPPKDLQSESAPVIVRRNRQKATSQKFTGMTQQLPAQSVQQPQPSTAERLLKTNEIQYKVKNDH</sequence>
<dbReference type="Proteomes" id="UP001196413">
    <property type="component" value="Unassembled WGS sequence"/>
</dbReference>
<keyword evidence="3" id="KW-1185">Reference proteome</keyword>
<dbReference type="AlphaFoldDB" id="A0AAD5MC60"/>
<dbReference type="EMBL" id="JAHQIW010001740">
    <property type="protein sequence ID" value="KAJ1353523.1"/>
    <property type="molecule type" value="Genomic_DNA"/>
</dbReference>
<comment type="caution">
    <text evidence="2">The sequence shown here is derived from an EMBL/GenBank/DDBJ whole genome shotgun (WGS) entry which is preliminary data.</text>
</comment>
<reference evidence="2" key="1">
    <citation type="submission" date="2021-06" db="EMBL/GenBank/DDBJ databases">
        <title>Parelaphostrongylus tenuis whole genome reference sequence.</title>
        <authorList>
            <person name="Garwood T.J."/>
            <person name="Larsen P.A."/>
            <person name="Fountain-Jones N.M."/>
            <person name="Garbe J.R."/>
            <person name="Macchietto M.G."/>
            <person name="Kania S.A."/>
            <person name="Gerhold R.W."/>
            <person name="Richards J.E."/>
            <person name="Wolf T.M."/>
        </authorList>
    </citation>
    <scope>NUCLEOTIDE SEQUENCE</scope>
    <source>
        <strain evidence="2">MNPRO001-30</strain>
        <tissue evidence="2">Meninges</tissue>
    </source>
</reference>
<name>A0AAD5MC60_PARTN</name>
<feature type="region of interest" description="Disordered" evidence="1">
    <location>
        <begin position="41"/>
        <end position="76"/>
    </location>
</feature>
<organism evidence="2 3">
    <name type="scientific">Parelaphostrongylus tenuis</name>
    <name type="common">Meningeal worm</name>
    <dbReference type="NCBI Taxonomy" id="148309"/>
    <lineage>
        <taxon>Eukaryota</taxon>
        <taxon>Metazoa</taxon>
        <taxon>Ecdysozoa</taxon>
        <taxon>Nematoda</taxon>
        <taxon>Chromadorea</taxon>
        <taxon>Rhabditida</taxon>
        <taxon>Rhabditina</taxon>
        <taxon>Rhabditomorpha</taxon>
        <taxon>Strongyloidea</taxon>
        <taxon>Metastrongylidae</taxon>
        <taxon>Parelaphostrongylus</taxon>
    </lineage>
</organism>
<protein>
    <submittedName>
        <fullName evidence="2">Uncharacterized protein</fullName>
    </submittedName>
</protein>
<proteinExistence type="predicted"/>
<evidence type="ECO:0000313" key="2">
    <source>
        <dbReference type="EMBL" id="KAJ1353523.1"/>
    </source>
</evidence>
<feature type="compositionally biased region" description="Low complexity" evidence="1">
    <location>
        <begin position="44"/>
        <end position="56"/>
    </location>
</feature>
<gene>
    <name evidence="2" type="ORF">KIN20_010165</name>
</gene>
<evidence type="ECO:0000256" key="1">
    <source>
        <dbReference type="SAM" id="MobiDB-lite"/>
    </source>
</evidence>
<evidence type="ECO:0000313" key="3">
    <source>
        <dbReference type="Proteomes" id="UP001196413"/>
    </source>
</evidence>
<feature type="region of interest" description="Disordered" evidence="1">
    <location>
        <begin position="1"/>
        <end position="20"/>
    </location>
</feature>